<accession>A0ABS9V8S0</accession>
<dbReference type="Proteomes" id="UP001165430">
    <property type="component" value="Unassembled WGS sequence"/>
</dbReference>
<comment type="caution">
    <text evidence="1">The sequence shown here is derived from an EMBL/GenBank/DDBJ whole genome shotgun (WGS) entry which is preliminary data.</text>
</comment>
<gene>
    <name evidence="1" type="ORF">MM213_04915</name>
</gene>
<organism evidence="1 2">
    <name type="scientific">Belliella alkalica</name>
    <dbReference type="NCBI Taxonomy" id="1730871"/>
    <lineage>
        <taxon>Bacteria</taxon>
        <taxon>Pseudomonadati</taxon>
        <taxon>Bacteroidota</taxon>
        <taxon>Cytophagia</taxon>
        <taxon>Cytophagales</taxon>
        <taxon>Cyclobacteriaceae</taxon>
        <taxon>Belliella</taxon>
    </lineage>
</organism>
<keyword evidence="2" id="KW-1185">Reference proteome</keyword>
<evidence type="ECO:0000313" key="2">
    <source>
        <dbReference type="Proteomes" id="UP001165430"/>
    </source>
</evidence>
<proteinExistence type="predicted"/>
<evidence type="ECO:0008006" key="3">
    <source>
        <dbReference type="Google" id="ProtNLM"/>
    </source>
</evidence>
<reference evidence="1" key="1">
    <citation type="submission" date="2022-03" db="EMBL/GenBank/DDBJ databases">
        <title>De novo assembled genomes of Belliella spp. (Cyclobacteriaceae) strains.</title>
        <authorList>
            <person name="Szabo A."/>
            <person name="Korponai K."/>
            <person name="Felfoldi T."/>
        </authorList>
    </citation>
    <scope>NUCLEOTIDE SEQUENCE</scope>
    <source>
        <strain evidence="1">DSM 111903</strain>
    </source>
</reference>
<evidence type="ECO:0000313" key="1">
    <source>
        <dbReference type="EMBL" id="MCH7412817.1"/>
    </source>
</evidence>
<name>A0ABS9V8S0_9BACT</name>
<dbReference type="EMBL" id="JAKZGO010000003">
    <property type="protein sequence ID" value="MCH7412817.1"/>
    <property type="molecule type" value="Genomic_DNA"/>
</dbReference>
<dbReference type="RefSeq" id="WP_241410357.1">
    <property type="nucleotide sequence ID" value="NZ_JAKZGO010000003.1"/>
</dbReference>
<protein>
    <recommendedName>
        <fullName evidence="3">Secreted protein</fullName>
    </recommendedName>
</protein>
<sequence length="76" mass="7725">MRKLLLGIVVLGGFIFISTNAISQASLPPGEGGGGTADCYAIQNGTMNSVPICNSGCPYKDADDAFVIGTCNQGVN</sequence>